<reference evidence="2 3" key="1">
    <citation type="submission" date="2024-05" db="EMBL/GenBank/DDBJ databases">
        <title>Long read based assembly of the Candida bracarensis genome reveals expanded adhesin content.</title>
        <authorList>
            <person name="Marcet-Houben M."/>
            <person name="Ksiezopolska E."/>
            <person name="Gabaldon T."/>
        </authorList>
    </citation>
    <scope>NUCLEOTIDE SEQUENCE [LARGE SCALE GENOMIC DNA]</scope>
    <source>
        <strain evidence="2 3">CBM6</strain>
    </source>
</reference>
<feature type="region of interest" description="Disordered" evidence="1">
    <location>
        <begin position="222"/>
        <end position="245"/>
    </location>
</feature>
<name>A0ABR4P0N7_9SACH</name>
<gene>
    <name evidence="2" type="ORF">RNJ44_02722</name>
</gene>
<protein>
    <submittedName>
        <fullName evidence="2">Uncharacterized protein</fullName>
    </submittedName>
</protein>
<evidence type="ECO:0000256" key="1">
    <source>
        <dbReference type="SAM" id="MobiDB-lite"/>
    </source>
</evidence>
<comment type="caution">
    <text evidence="2">The sequence shown here is derived from an EMBL/GenBank/DDBJ whole genome shotgun (WGS) entry which is preliminary data.</text>
</comment>
<feature type="region of interest" description="Disordered" evidence="1">
    <location>
        <begin position="129"/>
        <end position="156"/>
    </location>
</feature>
<dbReference type="EMBL" id="JBEVYD010000002">
    <property type="protein sequence ID" value="KAL3234934.1"/>
    <property type="molecule type" value="Genomic_DNA"/>
</dbReference>
<evidence type="ECO:0000313" key="3">
    <source>
        <dbReference type="Proteomes" id="UP001623330"/>
    </source>
</evidence>
<proteinExistence type="predicted"/>
<sequence>MKKKERDRKRKLSVVETPDSIYSDDIFYPKQRRIGRNDSTSTVPRQSSALSLKYGQINSSVPAPPVLVSSQSDNSSSCGYTSFSTDDNSHKNFSHNNNNTFNRPNNIIKQNSFFSNCDFLKNSSLQHVDNDNLLDDENNHDKSEPDEDDEDEQFRNPNCDISNYFSSIYVTFNSNNVFQPRFDTITEAERRAKSYTFGYDDYRIKKPTKGTINNFMRVMKSKQNKSNSITTSPKDEQPLNVPKSV</sequence>
<evidence type="ECO:0000313" key="2">
    <source>
        <dbReference type="EMBL" id="KAL3234934.1"/>
    </source>
</evidence>
<organism evidence="2 3">
    <name type="scientific">Nakaseomyces bracarensis</name>
    <dbReference type="NCBI Taxonomy" id="273131"/>
    <lineage>
        <taxon>Eukaryota</taxon>
        <taxon>Fungi</taxon>
        <taxon>Dikarya</taxon>
        <taxon>Ascomycota</taxon>
        <taxon>Saccharomycotina</taxon>
        <taxon>Saccharomycetes</taxon>
        <taxon>Saccharomycetales</taxon>
        <taxon>Saccharomycetaceae</taxon>
        <taxon>Nakaseomyces</taxon>
    </lineage>
</organism>
<accession>A0ABR4P0N7</accession>
<dbReference type="Proteomes" id="UP001623330">
    <property type="component" value="Unassembled WGS sequence"/>
</dbReference>
<keyword evidence="3" id="KW-1185">Reference proteome</keyword>